<proteinExistence type="predicted"/>
<reference evidence="1" key="1">
    <citation type="submission" date="2021-05" db="EMBL/GenBank/DDBJ databases">
        <authorList>
            <person name="Scholz U."/>
            <person name="Mascher M."/>
            <person name="Fiebig A."/>
        </authorList>
    </citation>
    <scope>NUCLEOTIDE SEQUENCE [LARGE SCALE GENOMIC DNA]</scope>
</reference>
<sequence>MGVKKIRIFAWRLATNSLAVTDLLHQRIQKINPCCSVCGTENEDSHHAVIRCTIARALREGLRTVWSLPAESTFWSSGHDWFLQLLSSSSEDMRIKILFMFWRTWYHRNNIVHGDGKASLAASVPFLQNYVDTLRALPRISLDAKGKTPIVDLTPSPVLDDVLDSDWKPPNNGCAKINVDAGWDERTKVAGLGVVARDQAGVVLLSAWKHVSSCTSAEEAEILAMLEGLRLAALHIDKPTVFETDCARVAEVLGSHMEDRSANWCLYKEAHDRMIELPDSYINKVGRIGNKVAHELAQLGKRELSGVLLGYAPSCVSVLIERDCMNTII</sequence>
<organism evidence="1 2">
    <name type="scientific">Avena sativa</name>
    <name type="common">Oat</name>
    <dbReference type="NCBI Taxonomy" id="4498"/>
    <lineage>
        <taxon>Eukaryota</taxon>
        <taxon>Viridiplantae</taxon>
        <taxon>Streptophyta</taxon>
        <taxon>Embryophyta</taxon>
        <taxon>Tracheophyta</taxon>
        <taxon>Spermatophyta</taxon>
        <taxon>Magnoliopsida</taxon>
        <taxon>Liliopsida</taxon>
        <taxon>Poales</taxon>
        <taxon>Poaceae</taxon>
        <taxon>BOP clade</taxon>
        <taxon>Pooideae</taxon>
        <taxon>Poodae</taxon>
        <taxon>Poeae</taxon>
        <taxon>Poeae Chloroplast Group 1 (Aveneae type)</taxon>
        <taxon>Aveninae</taxon>
        <taxon>Avena</taxon>
    </lineage>
</organism>
<dbReference type="EnsemblPlants" id="AVESA.00010b.r2.4AG0625200.1">
    <property type="protein sequence ID" value="AVESA.00010b.r2.4AG0625200.1.CDS"/>
    <property type="gene ID" value="AVESA.00010b.r2.4AG0625200"/>
</dbReference>
<reference evidence="1" key="2">
    <citation type="submission" date="2025-09" db="UniProtKB">
        <authorList>
            <consortium name="EnsemblPlants"/>
        </authorList>
    </citation>
    <scope>IDENTIFICATION</scope>
</reference>
<protein>
    <submittedName>
        <fullName evidence="1">Uncharacterized protein</fullName>
    </submittedName>
</protein>
<accession>A0ACD5WHD1</accession>
<name>A0ACD5WHD1_AVESA</name>
<keyword evidence="2" id="KW-1185">Reference proteome</keyword>
<evidence type="ECO:0000313" key="2">
    <source>
        <dbReference type="Proteomes" id="UP001732700"/>
    </source>
</evidence>
<evidence type="ECO:0000313" key="1">
    <source>
        <dbReference type="EnsemblPlants" id="AVESA.00010b.r2.4AG0625200.1.CDS"/>
    </source>
</evidence>
<dbReference type="Proteomes" id="UP001732700">
    <property type="component" value="Chromosome 4A"/>
</dbReference>